<evidence type="ECO:0000313" key="4">
    <source>
        <dbReference type="EMBL" id="CAD9343254.1"/>
    </source>
</evidence>
<proteinExistence type="predicted"/>
<dbReference type="GO" id="GO:0006355">
    <property type="term" value="P:regulation of DNA-templated transcription"/>
    <property type="evidence" value="ECO:0007669"/>
    <property type="project" value="InterPro"/>
</dbReference>
<protein>
    <recommendedName>
        <fullName evidence="5">Mediator complex subunit 15 KIX domain-containing protein</fullName>
    </recommendedName>
</protein>
<dbReference type="EMBL" id="HBGO01020935">
    <property type="protein sequence ID" value="CAD9343254.1"/>
    <property type="molecule type" value="Transcribed_RNA"/>
</dbReference>
<sequence length="248" mass="28664">MVKQQQCTQGQQQILHHGMNGGWQSGKDLNSRRKMSAKIIQIIQQRARNANVEWLKKVPIMAMRLEEFIYRSAPSFKAYNDDSTLKNRLQEGAMYFIIKTKNAQKQMHKQKQQQRMLNQQQCQLQKLQTQMKQPELTVHQHCPLQQPKSCLPNKQNDGSGMFEKQGHSGSVKALLTEWFEHEEKPSINQFLAERGEMERKASIAFLVKKHGLGRLQKKRSNPEAQKEAMRVINIISFEKKSAAPAAVE</sequence>
<dbReference type="GO" id="GO:0003712">
    <property type="term" value="F:transcription coregulator activity"/>
    <property type="evidence" value="ECO:0007669"/>
    <property type="project" value="InterPro"/>
</dbReference>
<feature type="coiled-coil region" evidence="2">
    <location>
        <begin position="100"/>
        <end position="130"/>
    </location>
</feature>
<name>A0A7S2EL62_TRICV</name>
<organism evidence="4">
    <name type="scientific">Trieres chinensis</name>
    <name type="common">Marine centric diatom</name>
    <name type="synonym">Odontella sinensis</name>
    <dbReference type="NCBI Taxonomy" id="1514140"/>
    <lineage>
        <taxon>Eukaryota</taxon>
        <taxon>Sar</taxon>
        <taxon>Stramenopiles</taxon>
        <taxon>Ochrophyta</taxon>
        <taxon>Bacillariophyta</taxon>
        <taxon>Mediophyceae</taxon>
        <taxon>Biddulphiophycidae</taxon>
        <taxon>Eupodiscales</taxon>
        <taxon>Parodontellaceae</taxon>
        <taxon>Trieres</taxon>
    </lineage>
</organism>
<keyword evidence="1" id="KW-0539">Nucleus</keyword>
<keyword evidence="2" id="KW-0175">Coiled coil</keyword>
<dbReference type="Gene3D" id="1.10.246.20">
    <property type="entry name" value="Coactivator CBP, KIX domain"/>
    <property type="match status" value="1"/>
</dbReference>
<evidence type="ECO:0000256" key="2">
    <source>
        <dbReference type="SAM" id="Coils"/>
    </source>
</evidence>
<gene>
    <name evidence="4" type="ORF">OSIN01602_LOCUS12014</name>
</gene>
<accession>A0A7S2EL62</accession>
<evidence type="ECO:0000256" key="1">
    <source>
        <dbReference type="ARBA" id="ARBA00023242"/>
    </source>
</evidence>
<dbReference type="InterPro" id="IPR036529">
    <property type="entry name" value="KIX_dom_sf"/>
</dbReference>
<reference evidence="4" key="1">
    <citation type="submission" date="2021-01" db="EMBL/GenBank/DDBJ databases">
        <authorList>
            <person name="Corre E."/>
            <person name="Pelletier E."/>
            <person name="Niang G."/>
            <person name="Scheremetjew M."/>
            <person name="Finn R."/>
            <person name="Kale V."/>
            <person name="Holt S."/>
            <person name="Cochrane G."/>
            <person name="Meng A."/>
            <person name="Brown T."/>
            <person name="Cohen L."/>
        </authorList>
    </citation>
    <scope>NUCLEOTIDE SEQUENCE</scope>
    <source>
        <strain evidence="4">Grunow 1884</strain>
    </source>
</reference>
<evidence type="ECO:0000256" key="3">
    <source>
        <dbReference type="SAM" id="MobiDB-lite"/>
    </source>
</evidence>
<dbReference type="AlphaFoldDB" id="A0A7S2EL62"/>
<feature type="compositionally biased region" description="Low complexity" evidence="3">
    <location>
        <begin position="1"/>
        <end position="13"/>
    </location>
</feature>
<evidence type="ECO:0008006" key="5">
    <source>
        <dbReference type="Google" id="ProtNLM"/>
    </source>
</evidence>
<feature type="region of interest" description="Disordered" evidence="3">
    <location>
        <begin position="1"/>
        <end position="30"/>
    </location>
</feature>